<accession>A0A543HY31</accession>
<dbReference type="AlphaFoldDB" id="A0A543HY31"/>
<organism evidence="2 3">
    <name type="scientific">Klugiella xanthotipulae</name>
    <dbReference type="NCBI Taxonomy" id="244735"/>
    <lineage>
        <taxon>Bacteria</taxon>
        <taxon>Bacillati</taxon>
        <taxon>Actinomycetota</taxon>
        <taxon>Actinomycetes</taxon>
        <taxon>Micrococcales</taxon>
        <taxon>Microbacteriaceae</taxon>
        <taxon>Klugiella</taxon>
    </lineage>
</organism>
<proteinExistence type="predicted"/>
<keyword evidence="1" id="KW-1133">Transmembrane helix</keyword>
<feature type="transmembrane region" description="Helical" evidence="1">
    <location>
        <begin position="55"/>
        <end position="76"/>
    </location>
</feature>
<reference evidence="2 3" key="1">
    <citation type="submission" date="2019-06" db="EMBL/GenBank/DDBJ databases">
        <title>Sequencing the genomes of 1000 actinobacteria strains.</title>
        <authorList>
            <person name="Klenk H.-P."/>
        </authorList>
    </citation>
    <scope>NUCLEOTIDE SEQUENCE [LARGE SCALE GENOMIC DNA]</scope>
    <source>
        <strain evidence="2 3">DSM 18031</strain>
    </source>
</reference>
<keyword evidence="3" id="KW-1185">Reference proteome</keyword>
<comment type="caution">
    <text evidence="2">The sequence shown here is derived from an EMBL/GenBank/DDBJ whole genome shotgun (WGS) entry which is preliminary data.</text>
</comment>
<keyword evidence="1" id="KW-0812">Transmembrane</keyword>
<dbReference type="Proteomes" id="UP000318331">
    <property type="component" value="Unassembled WGS sequence"/>
</dbReference>
<dbReference type="RefSeq" id="WP_141917127.1">
    <property type="nucleotide sequence ID" value="NZ_BAAAYS010000021.1"/>
</dbReference>
<evidence type="ECO:0000256" key="1">
    <source>
        <dbReference type="SAM" id="Phobius"/>
    </source>
</evidence>
<sequence length="95" mass="10268">MKKIAYIALWAIAALSLLAGIFMLAKGEITAWRVIDGNELEGTVSPFQVDLKPAGLLFFLLGVMVTALTLFGEVYVRPLAMARREGDQGGENNAL</sequence>
<dbReference type="EMBL" id="VFPN01000002">
    <property type="protein sequence ID" value="TQM63180.1"/>
    <property type="molecule type" value="Genomic_DNA"/>
</dbReference>
<gene>
    <name evidence="2" type="ORF">FB466_1435</name>
</gene>
<keyword evidence="1" id="KW-0472">Membrane</keyword>
<name>A0A543HY31_9MICO</name>
<protein>
    <submittedName>
        <fullName evidence="2">Uncharacterized protein</fullName>
    </submittedName>
</protein>
<evidence type="ECO:0000313" key="3">
    <source>
        <dbReference type="Proteomes" id="UP000318331"/>
    </source>
</evidence>
<evidence type="ECO:0000313" key="2">
    <source>
        <dbReference type="EMBL" id="TQM63180.1"/>
    </source>
</evidence>